<evidence type="ECO:0000256" key="3">
    <source>
        <dbReference type="ARBA" id="ARBA00022729"/>
    </source>
</evidence>
<dbReference type="Pfam" id="PF07980">
    <property type="entry name" value="SusD_RagB"/>
    <property type="match status" value="1"/>
</dbReference>
<keyword evidence="3" id="KW-0732">Signal</keyword>
<keyword evidence="4" id="KW-0472">Membrane</keyword>
<evidence type="ECO:0000256" key="1">
    <source>
        <dbReference type="ARBA" id="ARBA00004442"/>
    </source>
</evidence>
<dbReference type="InterPro" id="IPR011990">
    <property type="entry name" value="TPR-like_helical_dom_sf"/>
</dbReference>
<dbReference type="Pfam" id="PF14322">
    <property type="entry name" value="SusD-like_3"/>
    <property type="match status" value="1"/>
</dbReference>
<sequence length="494" mass="56526">MRKLIYIISIIGILMSSCSDDFLDLYPETTLNEGNFYQTQEEFILLANGCYVPMRNYEKDLHWVLAELISDNTSFQYNIRTGEAVRGVIDQFIITADNRGYSSFWDQSYNGITRCNKLLFELDRPDVTWSNEAYKNRSAGEALFLRALYYFNLVRQFGGVPLVTKPITSQEAVDIKRSPEDEIYQNIISDLNQSVHFFSNAANVHENGRANKYAALALLGKVHLTLKNYSDAGNNLKEVIDSNNYSLLQNYASLFDPSNPDFSETIFAVQYSENNRELSNRFIFMFAPWSSEGEITNRPNINMISAGWNIPTRDLIEAFEDGDNRKAVSINTWTGEDWDGEIRELSYCGKFKPPVSAPDDRCGDNLPILRYSDVLLMYAEVLNEQGRTGEAIPYVEMVRSRAGLTEPLSGYGQTELQELILKERQVEFCFENQRWYDLKRTGKALEVMSEHGIREKAMKPFLFDASFNVTSNKLLAPIPAEQILINRLDQNPGY</sequence>
<evidence type="ECO:0000256" key="2">
    <source>
        <dbReference type="ARBA" id="ARBA00006275"/>
    </source>
</evidence>
<evidence type="ECO:0000313" key="9">
    <source>
        <dbReference type="Proteomes" id="UP001595818"/>
    </source>
</evidence>
<accession>A0ABV9SY35</accession>
<keyword evidence="9" id="KW-1185">Reference proteome</keyword>
<name>A0ABV9SY35_9BACT</name>
<keyword evidence="5" id="KW-0998">Cell outer membrane</keyword>
<comment type="similarity">
    <text evidence="2">Belongs to the SusD family.</text>
</comment>
<dbReference type="CDD" id="cd08977">
    <property type="entry name" value="SusD"/>
    <property type="match status" value="1"/>
</dbReference>
<dbReference type="RefSeq" id="WP_377062024.1">
    <property type="nucleotide sequence ID" value="NZ_JBHSJJ010000002.1"/>
</dbReference>
<feature type="domain" description="SusD-like N-terminal" evidence="7">
    <location>
        <begin position="21"/>
        <end position="224"/>
    </location>
</feature>
<dbReference type="Gene3D" id="1.25.40.390">
    <property type="match status" value="1"/>
</dbReference>
<gene>
    <name evidence="8" type="ORF">ACFPFU_04725</name>
</gene>
<dbReference type="SUPFAM" id="SSF48452">
    <property type="entry name" value="TPR-like"/>
    <property type="match status" value="1"/>
</dbReference>
<reference evidence="9" key="1">
    <citation type="journal article" date="2019" name="Int. J. Syst. Evol. Microbiol.">
        <title>The Global Catalogue of Microorganisms (GCM) 10K type strain sequencing project: providing services to taxonomists for standard genome sequencing and annotation.</title>
        <authorList>
            <consortium name="The Broad Institute Genomics Platform"/>
            <consortium name="The Broad Institute Genome Sequencing Center for Infectious Disease"/>
            <person name="Wu L."/>
            <person name="Ma J."/>
        </authorList>
    </citation>
    <scope>NUCLEOTIDE SEQUENCE [LARGE SCALE GENOMIC DNA]</scope>
    <source>
        <strain evidence="9">CGMCC 4.7466</strain>
    </source>
</reference>
<evidence type="ECO:0000256" key="5">
    <source>
        <dbReference type="ARBA" id="ARBA00023237"/>
    </source>
</evidence>
<comment type="subcellular location">
    <subcellularLocation>
        <location evidence="1">Cell outer membrane</location>
    </subcellularLocation>
</comment>
<evidence type="ECO:0000259" key="6">
    <source>
        <dbReference type="Pfam" id="PF07980"/>
    </source>
</evidence>
<organism evidence="8 9">
    <name type="scientific">Negadavirga shengliensis</name>
    <dbReference type="NCBI Taxonomy" id="1389218"/>
    <lineage>
        <taxon>Bacteria</taxon>
        <taxon>Pseudomonadati</taxon>
        <taxon>Bacteroidota</taxon>
        <taxon>Cytophagia</taxon>
        <taxon>Cytophagales</taxon>
        <taxon>Cyclobacteriaceae</taxon>
        <taxon>Negadavirga</taxon>
    </lineage>
</organism>
<proteinExistence type="inferred from homology"/>
<dbReference type="InterPro" id="IPR033985">
    <property type="entry name" value="SusD-like_N"/>
</dbReference>
<feature type="domain" description="RagB/SusD" evidence="6">
    <location>
        <begin position="364"/>
        <end position="494"/>
    </location>
</feature>
<protein>
    <submittedName>
        <fullName evidence="8">RagB/SusD family nutrient uptake outer membrane protein</fullName>
    </submittedName>
</protein>
<dbReference type="EMBL" id="JBHSJJ010000002">
    <property type="protein sequence ID" value="MFC4870980.1"/>
    <property type="molecule type" value="Genomic_DNA"/>
</dbReference>
<dbReference type="Proteomes" id="UP001595818">
    <property type="component" value="Unassembled WGS sequence"/>
</dbReference>
<dbReference type="PROSITE" id="PS51257">
    <property type="entry name" value="PROKAR_LIPOPROTEIN"/>
    <property type="match status" value="1"/>
</dbReference>
<dbReference type="InterPro" id="IPR012944">
    <property type="entry name" value="SusD_RagB_dom"/>
</dbReference>
<evidence type="ECO:0000313" key="8">
    <source>
        <dbReference type="EMBL" id="MFC4870980.1"/>
    </source>
</evidence>
<evidence type="ECO:0000256" key="4">
    <source>
        <dbReference type="ARBA" id="ARBA00023136"/>
    </source>
</evidence>
<evidence type="ECO:0000259" key="7">
    <source>
        <dbReference type="Pfam" id="PF14322"/>
    </source>
</evidence>
<comment type="caution">
    <text evidence="8">The sequence shown here is derived from an EMBL/GenBank/DDBJ whole genome shotgun (WGS) entry which is preliminary data.</text>
</comment>